<evidence type="ECO:0000313" key="1">
    <source>
        <dbReference type="EMBL" id="PIT60629.1"/>
    </source>
</evidence>
<protein>
    <submittedName>
        <fullName evidence="1">Uncharacterized protein</fullName>
    </submittedName>
</protein>
<dbReference type="AlphaFoldDB" id="A0A855G921"/>
<comment type="caution">
    <text evidence="1">The sequence shown here is derived from an EMBL/GenBank/DDBJ whole genome shotgun (WGS) entry which is preliminary data.</text>
</comment>
<dbReference type="RefSeq" id="WP_100123398.1">
    <property type="nucleotide sequence ID" value="NZ_MEIU01000041.1"/>
</dbReference>
<proteinExistence type="predicted"/>
<dbReference type="Proteomes" id="UP000230463">
    <property type="component" value="Unassembled WGS sequence"/>
</dbReference>
<gene>
    <name evidence="1" type="ORF">BHC57_03475</name>
</gene>
<accession>A0A855G921</accession>
<dbReference type="EMBL" id="MEIU01000041">
    <property type="protein sequence ID" value="PIT60629.1"/>
    <property type="molecule type" value="Genomic_DNA"/>
</dbReference>
<name>A0A855G921_9NEIS</name>
<organism evidence="1 2">
    <name type="scientific">Snodgrassella alvi</name>
    <dbReference type="NCBI Taxonomy" id="1196083"/>
    <lineage>
        <taxon>Bacteria</taxon>
        <taxon>Pseudomonadati</taxon>
        <taxon>Pseudomonadota</taxon>
        <taxon>Betaproteobacteria</taxon>
        <taxon>Neisseriales</taxon>
        <taxon>Neisseriaceae</taxon>
        <taxon>Snodgrassella</taxon>
    </lineage>
</organism>
<reference evidence="1 2" key="1">
    <citation type="journal article" date="2017" name="MBio">
        <title>Type VI secretion-mediated competition in the bee gut microbiome.</title>
        <authorList>
            <person name="Steele M.I."/>
            <person name="Kwong W.K."/>
            <person name="Powell J.E."/>
            <person name="Whiteley M."/>
            <person name="Moran N.A."/>
        </authorList>
    </citation>
    <scope>NUCLEOTIDE SEQUENCE [LARGE SCALE GENOMIC DNA]</scope>
    <source>
        <strain evidence="1 2">HK3</strain>
    </source>
</reference>
<evidence type="ECO:0000313" key="2">
    <source>
        <dbReference type="Proteomes" id="UP000230463"/>
    </source>
</evidence>
<sequence>MSLNNATDWQFPVGDKQYSLSKLFTALAEAQSGYYLLGKNQQWHGGIHVDAQVLNQLQLTDKVAVKCMAEGEVVAYRLNDNYLRLEKPDKKVAFYSSGFTLIRHLLQMDYVAPPYSINDKFEVVSGQDSLTHGVHIRRRPRGEYVGYLMNGANITLDIDYQYQSDNGYYWYPLLAINNGYSSIPKLTPIPLPAPPTELAAVGPVASCLGWLSLGRYPLTHNQQIILGQRDKASENQAVM</sequence>